<dbReference type="HOGENOM" id="CLU_055261_9_2_0"/>
<dbReference type="EMBL" id="FR872582">
    <property type="protein sequence ID" value="CCB89124.1"/>
    <property type="molecule type" value="Genomic_DNA"/>
</dbReference>
<proteinExistence type="predicted"/>
<dbReference type="eggNOG" id="COG3209">
    <property type="taxonomic scope" value="Bacteria"/>
</dbReference>
<evidence type="ECO:0000256" key="1">
    <source>
        <dbReference type="SAM" id="Phobius"/>
    </source>
</evidence>
<evidence type="ECO:0000313" key="4">
    <source>
        <dbReference type="EMBL" id="CCB89332.1"/>
    </source>
</evidence>
<dbReference type="RefSeq" id="WP_013943591.1">
    <property type="nucleotide sequence ID" value="NC_015713.1"/>
</dbReference>
<sequence length="140" mass="16438">MLIDKNGNAIAITTTDAKGDEKQEVSRLLTQLPLKSLKGRVVVLEADKGYDAGWLRQFLLNMGIFPLIPYRKIKGRWAPEINEVTHFFKLSPQRWKVERAFAWLKRRCRRLLMRWERLFVIWNGLVILGVVYTWIKNLVG</sequence>
<keyword evidence="1" id="KW-0472">Membrane</keyword>
<keyword evidence="1" id="KW-0812">Transmembrane</keyword>
<dbReference type="GO" id="GO:0003677">
    <property type="term" value="F:DNA binding"/>
    <property type="evidence" value="ECO:0007669"/>
    <property type="project" value="InterPro"/>
</dbReference>
<organism evidence="3 5">
    <name type="scientific">Simkania negevensis (strain ATCC VR-1471 / DSM 27360 / Z)</name>
    <dbReference type="NCBI Taxonomy" id="331113"/>
    <lineage>
        <taxon>Bacteria</taxon>
        <taxon>Pseudomonadati</taxon>
        <taxon>Chlamydiota</taxon>
        <taxon>Chlamydiia</taxon>
        <taxon>Parachlamydiales</taxon>
        <taxon>Simkaniaceae</taxon>
        <taxon>Simkania</taxon>
    </lineage>
</organism>
<dbReference type="InterPro" id="IPR002559">
    <property type="entry name" value="Transposase_11"/>
</dbReference>
<dbReference type="Pfam" id="PF01609">
    <property type="entry name" value="DDE_Tnp_1"/>
    <property type="match status" value="1"/>
</dbReference>
<dbReference type="STRING" id="331113.SNE_A12470"/>
<dbReference type="KEGG" id="sng:SNE_A14550"/>
<reference key="1">
    <citation type="journal article" date="2011" name="Mol. Biol. Evol.">
        <title>Unity in variety -- the pan-genome of the Chlamydiae.</title>
        <authorList>
            <person name="Collingro A."/>
            <person name="Tischler P."/>
            <person name="Weinmaier T."/>
            <person name="Penz T."/>
            <person name="Heinz E."/>
            <person name="Brunham R.C."/>
            <person name="Read T.D."/>
            <person name="Bavoil P.M."/>
            <person name="Sachse K."/>
            <person name="Kahane S."/>
            <person name="Friedman M.G."/>
            <person name="Rattei T."/>
            <person name="Myers G.S.A."/>
            <person name="Horn M."/>
        </authorList>
    </citation>
    <scope>NUCLEOTIDE SEQUENCE</scope>
    <source>
        <strain>Z</strain>
    </source>
</reference>
<reference evidence="3 5" key="2">
    <citation type="journal article" date="2011" name="Mol. Biol. Evol.">
        <title>Unity in variety--the pan-genome of the Chlamydiae.</title>
        <authorList>
            <person name="Collingro A."/>
            <person name="Tischler P."/>
            <person name="Weinmaier T."/>
            <person name="Penz T."/>
            <person name="Heinz E."/>
            <person name="Brunham R.C."/>
            <person name="Read T.D."/>
            <person name="Bavoil P.M."/>
            <person name="Sachse K."/>
            <person name="Kahane S."/>
            <person name="Friedman M.G."/>
            <person name="Rattei T."/>
            <person name="Myers G.S."/>
            <person name="Horn M."/>
        </authorList>
    </citation>
    <scope>NUCLEOTIDE SEQUENCE [LARGE SCALE GENOMIC DNA]</scope>
    <source>
        <strain evidence="5">ATCC VR-1471 / Z</strain>
        <strain evidence="3">Z</strain>
    </source>
</reference>
<dbReference type="GO" id="GO:0004803">
    <property type="term" value="F:transposase activity"/>
    <property type="evidence" value="ECO:0007669"/>
    <property type="project" value="InterPro"/>
</dbReference>
<protein>
    <submittedName>
        <fullName evidence="3">Transposase</fullName>
    </submittedName>
</protein>
<dbReference type="GO" id="GO:0006313">
    <property type="term" value="P:DNA transposition"/>
    <property type="evidence" value="ECO:0007669"/>
    <property type="project" value="InterPro"/>
</dbReference>
<evidence type="ECO:0000313" key="5">
    <source>
        <dbReference type="Proteomes" id="UP000000496"/>
    </source>
</evidence>
<feature type="transmembrane region" description="Helical" evidence="1">
    <location>
        <begin position="115"/>
        <end position="135"/>
    </location>
</feature>
<gene>
    <name evidence="3" type="ordered locus">SNE_A12470</name>
    <name evidence="4" type="ordered locus">SNE_A14550</name>
</gene>
<evidence type="ECO:0000259" key="2">
    <source>
        <dbReference type="Pfam" id="PF01609"/>
    </source>
</evidence>
<keyword evidence="1" id="KW-1133">Transmembrane helix</keyword>
<dbReference type="AlphaFoldDB" id="F8L8J3"/>
<feature type="domain" description="Transposase IS4-like" evidence="2">
    <location>
        <begin position="3"/>
        <end position="133"/>
    </location>
</feature>
<name>F8L8J3_SIMNZ</name>
<dbReference type="Proteomes" id="UP000000496">
    <property type="component" value="Chromosome gsn.131"/>
</dbReference>
<dbReference type="KEGG" id="sng:SNE_A12470"/>
<dbReference type="PANTHER" id="PTHR30007">
    <property type="entry name" value="PHP DOMAIN PROTEIN"/>
    <property type="match status" value="1"/>
</dbReference>
<evidence type="ECO:0000313" key="3">
    <source>
        <dbReference type="EMBL" id="CCB89124.1"/>
    </source>
</evidence>
<accession>F8L8J3</accession>
<keyword evidence="5" id="KW-1185">Reference proteome</keyword>
<dbReference type="EMBL" id="FR872582">
    <property type="protein sequence ID" value="CCB89332.1"/>
    <property type="molecule type" value="Genomic_DNA"/>
</dbReference>